<dbReference type="PANTHER" id="PTHR42715:SF10">
    <property type="entry name" value="BETA-GLUCOSIDASE"/>
    <property type="match status" value="1"/>
</dbReference>
<dbReference type="Pfam" id="PF01915">
    <property type="entry name" value="Glyco_hydro_3_C"/>
    <property type="match status" value="1"/>
</dbReference>
<dbReference type="RefSeq" id="WP_038560734.1">
    <property type="nucleotide sequence ID" value="NZ_CP008876.1"/>
</dbReference>
<dbReference type="SUPFAM" id="SSF51445">
    <property type="entry name" value="(Trans)glycosidases"/>
    <property type="match status" value="1"/>
</dbReference>
<evidence type="ECO:0000256" key="1">
    <source>
        <dbReference type="ARBA" id="ARBA00005336"/>
    </source>
</evidence>
<dbReference type="InterPro" id="IPR036881">
    <property type="entry name" value="Glyco_hydro_3_C_sf"/>
</dbReference>
<dbReference type="Gene3D" id="3.40.50.1700">
    <property type="entry name" value="Glycoside hydrolase family 3 C-terminal domain"/>
    <property type="match status" value="1"/>
</dbReference>
<gene>
    <name evidence="4" type="ORF">GZ22_07910</name>
</gene>
<dbReference type="EMBL" id="CP008876">
    <property type="protein sequence ID" value="AIF66568.1"/>
    <property type="molecule type" value="Genomic_DNA"/>
</dbReference>
<evidence type="ECO:0000313" key="4">
    <source>
        <dbReference type="EMBL" id="AIF66568.1"/>
    </source>
</evidence>
<dbReference type="InterPro" id="IPR013783">
    <property type="entry name" value="Ig-like_fold"/>
</dbReference>
<dbReference type="InterPro" id="IPR001764">
    <property type="entry name" value="Glyco_hydro_3_N"/>
</dbReference>
<keyword evidence="2 4" id="KW-0378">Hydrolase</keyword>
<dbReference type="InterPro" id="IPR026891">
    <property type="entry name" value="Fn3-like"/>
</dbReference>
<dbReference type="GO" id="GO:0008422">
    <property type="term" value="F:beta-glucosidase activity"/>
    <property type="evidence" value="ECO:0007669"/>
    <property type="project" value="UniProtKB-ARBA"/>
</dbReference>
<dbReference type="InterPro" id="IPR017853">
    <property type="entry name" value="GH"/>
</dbReference>
<dbReference type="SMART" id="SM01217">
    <property type="entry name" value="Fn3_like"/>
    <property type="match status" value="1"/>
</dbReference>
<reference evidence="4 5" key="1">
    <citation type="submission" date="2014-07" db="EMBL/GenBank/DDBJ databases">
        <title>Complete genome sequence of a moderately halophilic bacterium Terribacillus aidingensis MP602, isolated from Cryptomeria fortunei in Tianmu mountain in China.</title>
        <authorList>
            <person name="Wang Y."/>
            <person name="Lu P."/>
            <person name="Zhang L."/>
        </authorList>
    </citation>
    <scope>NUCLEOTIDE SEQUENCE [LARGE SCALE GENOMIC DNA]</scope>
    <source>
        <strain evidence="4 5">MP602</strain>
    </source>
</reference>
<dbReference type="Gene3D" id="2.60.40.10">
    <property type="entry name" value="Immunoglobulins"/>
    <property type="match status" value="1"/>
</dbReference>
<evidence type="ECO:0000259" key="3">
    <source>
        <dbReference type="SMART" id="SM01217"/>
    </source>
</evidence>
<dbReference type="Pfam" id="PF14310">
    <property type="entry name" value="Fn3-like"/>
    <property type="match status" value="1"/>
</dbReference>
<dbReference type="AlphaFoldDB" id="A0A075LQ19"/>
<proteinExistence type="inferred from homology"/>
<dbReference type="Gene3D" id="3.20.20.300">
    <property type="entry name" value="Glycoside hydrolase, family 3, N-terminal domain"/>
    <property type="match status" value="1"/>
</dbReference>
<feature type="domain" description="Fibronectin type III-like" evidence="3">
    <location>
        <begin position="582"/>
        <end position="652"/>
    </location>
</feature>
<dbReference type="FunFam" id="2.60.40.10:FF:000495">
    <property type="entry name" value="Periplasmic beta-glucosidase"/>
    <property type="match status" value="1"/>
</dbReference>
<dbReference type="PANTHER" id="PTHR42715">
    <property type="entry name" value="BETA-GLUCOSIDASE"/>
    <property type="match status" value="1"/>
</dbReference>
<sequence length="751" mass="84389">MNNNIDDIIGKMTLEEKVRFCSGTNFWETESLERLSIPSMRFSDGPNGLRKSGEDIIAMSESEAATCFPAPAAYASSWNRELVAKLGNAIADEALAADVQIVLGPGVNIKRSPLGGRNFEYLSEDPYVAGELAVDYIKAMQAKGVGTSVKHFAANNREYRRMEVDTIVDERTLHEIYYPAFEKAIKKAQPWTVMTAYNKLNGYYASEHEELLQQILHDDWKFEGFVVSDWGAVDDRVQALKAGLAVEMPPTGGLSDEKIKLAIEAGELDERVLDERLAAYLRILFKTTAVKQEKTYNQDEHHALAEEIATESIVLLRNEKNILPLNTTDKVAIIGDLADNVRYRGGGSSQVNPTKLDTPLDKLREKAGENIQFARGYSIDGKDEQEQLIKEAEKVAESMDKVILFLGLSEEFESEGFDKLHLRLPENQELLVKRITAKNQNVIVVLSNGSPVEMPWRDQVDGIVEIYLGGQAVGGAITKILYGEENPSGKLTETFPLKLEDTPSYFNFNQEKNRVVYQEGIFVGYRYYEKKNMPVLYPFGYGLSYTEFLYDNLKLSANKLQDSDTLNISFTLKNTGKRAGKEVAQVYISDRESSNVRPVKELKGFEKVLLAPGESKTVTIELDPRAFSFYDPEQHAWRVETGSFDILVGSSSEAIHLSETVKVTETVAPKMVYDRNSTVSDVLDDPQNQDKMEELLLSLRGKLLLIPEDEENVDKMMFPMLSDLPLRGLIIFSQGQFTDKELDEFIQSLNN</sequence>
<evidence type="ECO:0000313" key="5">
    <source>
        <dbReference type="Proteomes" id="UP000027980"/>
    </source>
</evidence>
<dbReference type="InterPro" id="IPR002772">
    <property type="entry name" value="Glyco_hydro_3_C"/>
</dbReference>
<organism evidence="4 5">
    <name type="scientific">Terribacillus saccharophilus</name>
    <dbReference type="NCBI Taxonomy" id="361277"/>
    <lineage>
        <taxon>Bacteria</taxon>
        <taxon>Bacillati</taxon>
        <taxon>Bacillota</taxon>
        <taxon>Bacilli</taxon>
        <taxon>Bacillales</taxon>
        <taxon>Bacillaceae</taxon>
        <taxon>Terribacillus</taxon>
    </lineage>
</organism>
<dbReference type="Pfam" id="PF00933">
    <property type="entry name" value="Glyco_hydro_3"/>
    <property type="match status" value="1"/>
</dbReference>
<dbReference type="SUPFAM" id="SSF52279">
    <property type="entry name" value="Beta-D-glucan exohydrolase, C-terminal domain"/>
    <property type="match status" value="1"/>
</dbReference>
<accession>A0A075LQ19</accession>
<comment type="similarity">
    <text evidence="1">Belongs to the glycosyl hydrolase 3 family.</text>
</comment>
<dbReference type="PRINTS" id="PR00133">
    <property type="entry name" value="GLHYDRLASE3"/>
</dbReference>
<dbReference type="GeneID" id="34220984"/>
<dbReference type="HOGENOM" id="CLU_004542_4_1_9"/>
<dbReference type="KEGG" id="tap:GZ22_07910"/>
<protein>
    <submittedName>
        <fullName evidence="4">Glycosyl hydrolase family 3</fullName>
    </submittedName>
</protein>
<name>A0A075LQ19_9BACI</name>
<dbReference type="InterPro" id="IPR050288">
    <property type="entry name" value="Cellulose_deg_GH3"/>
</dbReference>
<dbReference type="Proteomes" id="UP000027980">
    <property type="component" value="Chromosome"/>
</dbReference>
<dbReference type="OrthoDB" id="9805821at2"/>
<evidence type="ECO:0000256" key="2">
    <source>
        <dbReference type="ARBA" id="ARBA00022801"/>
    </source>
</evidence>
<dbReference type="GO" id="GO:0005975">
    <property type="term" value="P:carbohydrate metabolic process"/>
    <property type="evidence" value="ECO:0007669"/>
    <property type="project" value="InterPro"/>
</dbReference>
<dbReference type="InterPro" id="IPR036962">
    <property type="entry name" value="Glyco_hydro_3_N_sf"/>
</dbReference>